<dbReference type="InterPro" id="IPR009057">
    <property type="entry name" value="Homeodomain-like_sf"/>
</dbReference>
<gene>
    <name evidence="5" type="ORF">EF096_03635</name>
</gene>
<dbReference type="RefSeq" id="WP_123888254.1">
    <property type="nucleotide sequence ID" value="NZ_RKKU01000002.1"/>
</dbReference>
<keyword evidence="1" id="KW-0805">Transcription regulation</keyword>
<protein>
    <submittedName>
        <fullName evidence="5">AraC family transcriptional regulator</fullName>
    </submittedName>
</protein>
<dbReference type="Proteomes" id="UP000275199">
    <property type="component" value="Unassembled WGS sequence"/>
</dbReference>
<dbReference type="PANTHER" id="PTHR47894:SF1">
    <property type="entry name" value="HTH-TYPE TRANSCRIPTIONAL REGULATOR VQSM"/>
    <property type="match status" value="1"/>
</dbReference>
<evidence type="ECO:0000259" key="4">
    <source>
        <dbReference type="PROSITE" id="PS01124"/>
    </source>
</evidence>
<dbReference type="InterPro" id="IPR018060">
    <property type="entry name" value="HTH_AraC"/>
</dbReference>
<evidence type="ECO:0000256" key="1">
    <source>
        <dbReference type="ARBA" id="ARBA00023015"/>
    </source>
</evidence>
<dbReference type="SUPFAM" id="SSF46689">
    <property type="entry name" value="Homeodomain-like"/>
    <property type="match status" value="1"/>
</dbReference>
<name>A0ABX9XPW9_9PSED</name>
<keyword evidence="6" id="KW-1185">Reference proteome</keyword>
<organism evidence="5 6">
    <name type="scientific">Pseudomonas neustonica</name>
    <dbReference type="NCBI Taxonomy" id="2487346"/>
    <lineage>
        <taxon>Bacteria</taxon>
        <taxon>Pseudomonadati</taxon>
        <taxon>Pseudomonadota</taxon>
        <taxon>Gammaproteobacteria</taxon>
        <taxon>Pseudomonadales</taxon>
        <taxon>Pseudomonadaceae</taxon>
        <taxon>Pseudomonas</taxon>
    </lineage>
</organism>
<dbReference type="PROSITE" id="PS01124">
    <property type="entry name" value="HTH_ARAC_FAMILY_2"/>
    <property type="match status" value="1"/>
</dbReference>
<keyword evidence="2" id="KW-0238">DNA-binding</keyword>
<comment type="caution">
    <text evidence="5">The sequence shown here is derived from an EMBL/GenBank/DDBJ whole genome shotgun (WGS) entry which is preliminary data.</text>
</comment>
<sequence length="354" mass="38964">MKPLATTCQAPDQRLISLQSTCLIALCFREQALAVAPLLEQTGLSLSDLETPTRLITPEQEQQVFANAARVSASPLLALQLGQRMRVSAYGQLGYAMLSAPTLGEALNVMLAFPVLLGSYFRLSLEPLSSGLIALRADQYHENPALQLFNIELCLSSIKAMLDDALGQPLALTAVHLSTPQPAHSADYERYFGTCTVTSAQAAERLVFECAALQASLPLADPVTHFEARRQCQAAQDNFSTHALSPLVSHLCAQLEQQLEAPPSLTQLAEQLHCTTRTLRRHLQKAGCGYQQLLDRLRFQRAKLLLNRQQLPIYAIAEELGFSETASFRHAFLRWSGTTPRAWRQGQTLGETNL</sequence>
<reference evidence="5 6" key="1">
    <citation type="submission" date="2018-11" db="EMBL/GenBank/DDBJ databases">
        <authorList>
            <person name="Jang G.I."/>
            <person name="Hwang C.Y."/>
        </authorList>
    </citation>
    <scope>NUCLEOTIDE SEQUENCE [LARGE SCALE GENOMIC DNA]</scope>
    <source>
        <strain evidence="5 6">SSM26</strain>
    </source>
</reference>
<evidence type="ECO:0000313" key="5">
    <source>
        <dbReference type="EMBL" id="ROZ87965.1"/>
    </source>
</evidence>
<dbReference type="Pfam" id="PF12833">
    <property type="entry name" value="HTH_18"/>
    <property type="match status" value="1"/>
</dbReference>
<proteinExistence type="predicted"/>
<dbReference type="InterPro" id="IPR032687">
    <property type="entry name" value="AraC-type_N"/>
</dbReference>
<dbReference type="EMBL" id="RKKU01000002">
    <property type="protein sequence ID" value="ROZ87965.1"/>
    <property type="molecule type" value="Genomic_DNA"/>
</dbReference>
<dbReference type="Pfam" id="PF12625">
    <property type="entry name" value="Arabinose_bd"/>
    <property type="match status" value="1"/>
</dbReference>
<dbReference type="PANTHER" id="PTHR47894">
    <property type="entry name" value="HTH-TYPE TRANSCRIPTIONAL REGULATOR GADX"/>
    <property type="match status" value="1"/>
</dbReference>
<evidence type="ECO:0000256" key="3">
    <source>
        <dbReference type="ARBA" id="ARBA00023163"/>
    </source>
</evidence>
<accession>A0ABX9XPW9</accession>
<evidence type="ECO:0000256" key="2">
    <source>
        <dbReference type="ARBA" id="ARBA00023125"/>
    </source>
</evidence>
<evidence type="ECO:0000313" key="6">
    <source>
        <dbReference type="Proteomes" id="UP000275199"/>
    </source>
</evidence>
<feature type="domain" description="HTH araC/xylS-type" evidence="4">
    <location>
        <begin position="249"/>
        <end position="346"/>
    </location>
</feature>
<dbReference type="Gene3D" id="1.10.10.60">
    <property type="entry name" value="Homeodomain-like"/>
    <property type="match status" value="1"/>
</dbReference>
<dbReference type="SMART" id="SM00342">
    <property type="entry name" value="HTH_ARAC"/>
    <property type="match status" value="1"/>
</dbReference>
<keyword evidence="3" id="KW-0804">Transcription</keyword>